<dbReference type="AlphaFoldDB" id="A0A2U3AJ30"/>
<keyword evidence="2" id="KW-1185">Reference proteome</keyword>
<protein>
    <submittedName>
        <fullName evidence="1">DNA alkylation repair protein</fullName>
    </submittedName>
</protein>
<dbReference type="EMBL" id="QFVR01000020">
    <property type="protein sequence ID" value="PWI24546.1"/>
    <property type="molecule type" value="Genomic_DNA"/>
</dbReference>
<evidence type="ECO:0000313" key="1">
    <source>
        <dbReference type="EMBL" id="PWI24546.1"/>
    </source>
</evidence>
<gene>
    <name evidence="1" type="ORF">DEX24_13215</name>
</gene>
<dbReference type="SUPFAM" id="SSF48371">
    <property type="entry name" value="ARM repeat"/>
    <property type="match status" value="1"/>
</dbReference>
<dbReference type="InterPro" id="IPR016024">
    <property type="entry name" value="ARM-type_fold"/>
</dbReference>
<sequence length="365" mass="41716">MAEPLANLYSPAFFESFTATLIEEYPMFDQDAFLTAIYDEQWSKRSLKERMRHITLSLKPLLPTDYSQSITLLKAIAPKCRGLEYLFFSDFVEVYGQEDWATSMDAFEHFTVSSSAEFAVRPFIERQPQKMMAQMLQWSESDNEHIRRLASEGCRPRLPWGKTLVAFKEDPSPILPILDRLKDDVAVYVQKSVANNLNDISKDHPELIKKIATDWYGHSKRTDWIIKHGCRGLLRNSHAEVFALFGFVATPAVTIADFQIAHHTLAIGATLPFSFTIVPTSPIKQKLRIEFAIDYMKANGKTSRKLFKISDFTFAGTARTYTRNHSFQNRTTRKHYVGAHQVAIIINGIEFAVLPFSLHTADTLH</sequence>
<accession>A0A2U3AJ30</accession>
<dbReference type="Gene3D" id="1.25.40.290">
    <property type="entry name" value="ARM repeat domains"/>
    <property type="match status" value="1"/>
</dbReference>
<dbReference type="Pfam" id="PF08713">
    <property type="entry name" value="DNA_alkylation"/>
    <property type="match status" value="1"/>
</dbReference>
<dbReference type="RefSeq" id="WP_109306887.1">
    <property type="nucleotide sequence ID" value="NZ_BJUF01000011.1"/>
</dbReference>
<dbReference type="OrthoDB" id="9797162at2"/>
<evidence type="ECO:0000313" key="2">
    <source>
        <dbReference type="Proteomes" id="UP000245938"/>
    </source>
</evidence>
<name>A0A2U3AJ30_9BACL</name>
<organism evidence="1 2">
    <name type="scientific">Kurthia sibirica</name>
    <dbReference type="NCBI Taxonomy" id="202750"/>
    <lineage>
        <taxon>Bacteria</taxon>
        <taxon>Bacillati</taxon>
        <taxon>Bacillota</taxon>
        <taxon>Bacilli</taxon>
        <taxon>Bacillales</taxon>
        <taxon>Caryophanaceae</taxon>
        <taxon>Kurthia</taxon>
    </lineage>
</organism>
<dbReference type="Proteomes" id="UP000245938">
    <property type="component" value="Unassembled WGS sequence"/>
</dbReference>
<reference evidence="1 2" key="1">
    <citation type="submission" date="2018-05" db="EMBL/GenBank/DDBJ databases">
        <title>Kurthia sibirica genome sequence.</title>
        <authorList>
            <person name="Maclea K.S."/>
            <person name="Goen A.E."/>
        </authorList>
    </citation>
    <scope>NUCLEOTIDE SEQUENCE [LARGE SCALE GENOMIC DNA]</scope>
    <source>
        <strain evidence="1 2">ATCC 49154</strain>
    </source>
</reference>
<comment type="caution">
    <text evidence="1">The sequence shown here is derived from an EMBL/GenBank/DDBJ whole genome shotgun (WGS) entry which is preliminary data.</text>
</comment>
<proteinExistence type="predicted"/>
<dbReference type="InterPro" id="IPR014825">
    <property type="entry name" value="DNA_alkylation"/>
</dbReference>